<feature type="compositionally biased region" description="Low complexity" evidence="1">
    <location>
        <begin position="49"/>
        <end position="60"/>
    </location>
</feature>
<dbReference type="GeneID" id="27727969"/>
<evidence type="ECO:0000256" key="1">
    <source>
        <dbReference type="SAM" id="MobiDB-lite"/>
    </source>
</evidence>
<accession>A0A084FXW8</accession>
<dbReference type="RefSeq" id="XP_016639729.1">
    <property type="nucleotide sequence ID" value="XM_016790426.1"/>
</dbReference>
<dbReference type="Proteomes" id="UP000028545">
    <property type="component" value="Unassembled WGS sequence"/>
</dbReference>
<protein>
    <recommendedName>
        <fullName evidence="4">Spo12-like protein</fullName>
    </recommendedName>
</protein>
<sequence>MSGILSNKDVNASMLATEQQPATKSIKSMEYHRQILHSKMEAEKSVTALSSTKPSLSPPSHNHHQAASSEATEHAPLPLPNPIIHNKTTCPDENNPEISHGNDGLTNTALSSVALRRLRQNKQYISPSDNIMSPCTAKLNALRNKQVGKVKPKSLFAQGVAKKLDASKKDTAL</sequence>
<dbReference type="OrthoDB" id="5578329at2759"/>
<dbReference type="Pfam" id="PF05032">
    <property type="entry name" value="Spo12"/>
    <property type="match status" value="1"/>
</dbReference>
<gene>
    <name evidence="2" type="ORF">SAPIO_CDS8897</name>
</gene>
<evidence type="ECO:0000313" key="3">
    <source>
        <dbReference type="Proteomes" id="UP000028545"/>
    </source>
</evidence>
<evidence type="ECO:0000313" key="2">
    <source>
        <dbReference type="EMBL" id="KEZ39930.1"/>
    </source>
</evidence>
<dbReference type="VEuPathDB" id="FungiDB:SAPIO_CDS8897"/>
<dbReference type="EMBL" id="JOWA01000132">
    <property type="protein sequence ID" value="KEZ39930.1"/>
    <property type="molecule type" value="Genomic_DNA"/>
</dbReference>
<reference evidence="2 3" key="1">
    <citation type="journal article" date="2014" name="Genome Announc.">
        <title>Draft genome sequence of the pathogenic fungus Scedosporium apiospermum.</title>
        <authorList>
            <person name="Vandeputte P."/>
            <person name="Ghamrawi S."/>
            <person name="Rechenmann M."/>
            <person name="Iltis A."/>
            <person name="Giraud S."/>
            <person name="Fleury M."/>
            <person name="Thornton C."/>
            <person name="Delhaes L."/>
            <person name="Meyer W."/>
            <person name="Papon N."/>
            <person name="Bouchara J.P."/>
        </authorList>
    </citation>
    <scope>NUCLEOTIDE SEQUENCE [LARGE SCALE GENOMIC DNA]</scope>
    <source>
        <strain evidence="2 3">IHEM 14462</strain>
    </source>
</reference>
<dbReference type="OMA" id="KMAQEPY"/>
<proteinExistence type="predicted"/>
<feature type="region of interest" description="Disordered" evidence="1">
    <location>
        <begin position="38"/>
        <end position="104"/>
    </location>
</feature>
<name>A0A084FXW8_PSEDA</name>
<keyword evidence="3" id="KW-1185">Reference proteome</keyword>
<feature type="region of interest" description="Disordered" evidence="1">
    <location>
        <begin position="1"/>
        <end position="26"/>
    </location>
</feature>
<dbReference type="KEGG" id="sapo:SAPIO_CDS8897"/>
<dbReference type="InterPro" id="IPR007727">
    <property type="entry name" value="Spo12"/>
</dbReference>
<dbReference type="AlphaFoldDB" id="A0A084FXW8"/>
<dbReference type="HOGENOM" id="CLU_132226_2_0_1"/>
<evidence type="ECO:0008006" key="4">
    <source>
        <dbReference type="Google" id="ProtNLM"/>
    </source>
</evidence>
<organism evidence="2 3">
    <name type="scientific">Pseudallescheria apiosperma</name>
    <name type="common">Scedosporium apiospermum</name>
    <dbReference type="NCBI Taxonomy" id="563466"/>
    <lineage>
        <taxon>Eukaryota</taxon>
        <taxon>Fungi</taxon>
        <taxon>Dikarya</taxon>
        <taxon>Ascomycota</taxon>
        <taxon>Pezizomycotina</taxon>
        <taxon>Sordariomycetes</taxon>
        <taxon>Hypocreomycetidae</taxon>
        <taxon>Microascales</taxon>
        <taxon>Microascaceae</taxon>
        <taxon>Scedosporium</taxon>
    </lineage>
</organism>
<comment type="caution">
    <text evidence="2">The sequence shown here is derived from an EMBL/GenBank/DDBJ whole genome shotgun (WGS) entry which is preliminary data.</text>
</comment>